<feature type="transmembrane region" description="Helical" evidence="1">
    <location>
        <begin position="365"/>
        <end position="382"/>
    </location>
</feature>
<feature type="transmembrane region" description="Helical" evidence="1">
    <location>
        <begin position="323"/>
        <end position="353"/>
    </location>
</feature>
<evidence type="ECO:0000313" key="3">
    <source>
        <dbReference type="Proteomes" id="UP001440612"/>
    </source>
</evidence>
<dbReference type="RefSeq" id="WP_341365883.1">
    <property type="nucleotide sequence ID" value="NZ_CP150951.2"/>
</dbReference>
<dbReference type="Pfam" id="PF13795">
    <property type="entry name" value="HupE_UreJ_2"/>
    <property type="match status" value="1"/>
</dbReference>
<keyword evidence="1" id="KW-0472">Membrane</keyword>
<dbReference type="EMBL" id="CP150951">
    <property type="protein sequence ID" value="WZC47763.1"/>
    <property type="molecule type" value="Genomic_DNA"/>
</dbReference>
<dbReference type="InterPro" id="IPR032809">
    <property type="entry name" value="Put_HupE_UreJ"/>
</dbReference>
<protein>
    <submittedName>
        <fullName evidence="2">HupE/UreJ family protein</fullName>
    </submittedName>
</protein>
<keyword evidence="1" id="KW-0812">Transmembrane</keyword>
<dbReference type="Proteomes" id="UP001440612">
    <property type="component" value="Chromosome"/>
</dbReference>
<feature type="transmembrane region" description="Helical" evidence="1">
    <location>
        <begin position="239"/>
        <end position="262"/>
    </location>
</feature>
<feature type="transmembrane region" description="Helical" evidence="1">
    <location>
        <begin position="402"/>
        <end position="420"/>
    </location>
</feature>
<feature type="transmembrane region" description="Helical" evidence="1">
    <location>
        <begin position="293"/>
        <end position="311"/>
    </location>
</feature>
<keyword evidence="3" id="KW-1185">Reference proteome</keyword>
<name>A0ABZ2V080_9RHOB</name>
<proteinExistence type="predicted"/>
<sequence length="450" mass="47220">MRISVSFFAELKVAVHRLLSSTILLCSVMLSGAQAHEVFPTIGDMRVVDDRVVFDISGNIESFVAGIDLAQTAHTDQAVEAPIYDQLRALEPQALEEAFTDFWPEMAAGITVVADGVPLTPILESVTVDPVGDVELVRNSVFQFSAALPEGANSVQIGWDSTFGMLVLRQQDVPTPFDGTLVGGGLSAPISLTGGGPGTGMAAFIAYITVGFDQVIPLGLEHILFVLGLFFLTTQPRALLMQIAFFGSGTAVTVVLAASGFLALSESLVEAVMTASVIIIAIQAIWGRGASALQSALVVAFGLMHGLALGADLAQIGVPDGQFIAAVIGFLLGTQIAALTILSASFLFLWLALRIHAGADVPMRGTIVYGVTLGLGLLMAVLQRSSEPTDLLVPVSFLNNGALLLALAIAFASVCSIVSIQMRNQVRAYSRFIVIPCSSLIAVTAAYWAL</sequence>
<reference evidence="3" key="1">
    <citation type="submission" date="2024-04" db="EMBL/GenBank/DDBJ databases">
        <title>Phylogenomic analyses of a clade within the roseobacter group suggest taxonomic reassignments of species of the genera Aestuariivita, Citreicella, Loktanella, Nautella, Pelagibaca, Ruegeria, Thalassobius, Thiobacimonas and Tropicibacter, and the proposal o.</title>
        <authorList>
            <person name="Jeon C.O."/>
        </authorList>
    </citation>
    <scope>NUCLEOTIDE SEQUENCE [LARGE SCALE GENOMIC DNA]</scope>
    <source>
        <strain evidence="3">BS5-3</strain>
    </source>
</reference>
<evidence type="ECO:0000313" key="2">
    <source>
        <dbReference type="EMBL" id="WZC47763.1"/>
    </source>
</evidence>
<feature type="transmembrane region" description="Helical" evidence="1">
    <location>
        <begin position="215"/>
        <end position="232"/>
    </location>
</feature>
<keyword evidence="1" id="KW-1133">Transmembrane helix</keyword>
<evidence type="ECO:0000256" key="1">
    <source>
        <dbReference type="SAM" id="Phobius"/>
    </source>
</evidence>
<gene>
    <name evidence="2" type="ORF">AABB29_12725</name>
</gene>
<organism evidence="2 3">
    <name type="scientific">Yoonia phaeophyticola</name>
    <dbReference type="NCBI Taxonomy" id="3137369"/>
    <lineage>
        <taxon>Bacteria</taxon>
        <taxon>Pseudomonadati</taxon>
        <taxon>Pseudomonadota</taxon>
        <taxon>Alphaproteobacteria</taxon>
        <taxon>Rhodobacterales</taxon>
        <taxon>Paracoccaceae</taxon>
        <taxon>Yoonia</taxon>
    </lineage>
</organism>
<feature type="transmembrane region" description="Helical" evidence="1">
    <location>
        <begin position="268"/>
        <end position="286"/>
    </location>
</feature>
<accession>A0ABZ2V080</accession>
<feature type="transmembrane region" description="Helical" evidence="1">
    <location>
        <begin position="432"/>
        <end position="449"/>
    </location>
</feature>